<protein>
    <submittedName>
        <fullName evidence="2">G7713 protein</fullName>
    </submittedName>
</protein>
<dbReference type="PANTHER" id="PTHR48079:SF6">
    <property type="entry name" value="NAD(P)-BINDING DOMAIN-CONTAINING PROTEIN-RELATED"/>
    <property type="match status" value="1"/>
</dbReference>
<dbReference type="EMBL" id="CAXHTA020000011">
    <property type="protein sequence ID" value="CAL5224944.1"/>
    <property type="molecule type" value="Genomic_DNA"/>
</dbReference>
<feature type="domain" description="NAD-dependent epimerase/dehydratase" evidence="1">
    <location>
        <begin position="3"/>
        <end position="222"/>
    </location>
</feature>
<reference evidence="2 3" key="1">
    <citation type="submission" date="2024-06" db="EMBL/GenBank/DDBJ databases">
        <authorList>
            <person name="Kraege A."/>
            <person name="Thomma B."/>
        </authorList>
    </citation>
    <scope>NUCLEOTIDE SEQUENCE [LARGE SCALE GENOMIC DNA]</scope>
</reference>
<keyword evidence="3" id="KW-1185">Reference proteome</keyword>
<proteinExistence type="predicted"/>
<dbReference type="SUPFAM" id="SSF51735">
    <property type="entry name" value="NAD(P)-binding Rossmann-fold domains"/>
    <property type="match status" value="1"/>
</dbReference>
<dbReference type="PANTHER" id="PTHR48079">
    <property type="entry name" value="PROTEIN YEEZ"/>
    <property type="match status" value="1"/>
</dbReference>
<dbReference type="Pfam" id="PF01370">
    <property type="entry name" value="Epimerase"/>
    <property type="match status" value="1"/>
</dbReference>
<evidence type="ECO:0000313" key="2">
    <source>
        <dbReference type="EMBL" id="CAL5224944.1"/>
    </source>
</evidence>
<name>A0ABP1G144_9CHLO</name>
<sequence length="306" mass="32113">MKVFVTGATGYCGAAVVKLLLAEGHDVVGLVRSDASADRLKQAGGTPVRGTVLDLDVLAKAAASADGVIHTAFLHDGSVPYLEAIKIDCAAIKAMTDAMAGTDKPFVQSSATGVMGDTGPVPVTEELPVDPGFALVTRVNPERATLLAAGRGVRASVLRLPMYVWGNAGSYFIPLNIGVAKEHGKSYYILPGDQQTSGVHIDDLARLYVLALKKAPAGTVFNATSSNDNSARGIAEAVGRNAGVPAEGVSLEDAYAKKFWPEWVTALYVLNQRVDSSKATRMLGWGDFKQLKMLSDIESGSYAASK</sequence>
<gene>
    <name evidence="2" type="primary">g7713</name>
    <name evidence="2" type="ORF">VP750_LOCUS6603</name>
</gene>
<evidence type="ECO:0000313" key="3">
    <source>
        <dbReference type="Proteomes" id="UP001497392"/>
    </source>
</evidence>
<organism evidence="2 3">
    <name type="scientific">Coccomyxa viridis</name>
    <dbReference type="NCBI Taxonomy" id="1274662"/>
    <lineage>
        <taxon>Eukaryota</taxon>
        <taxon>Viridiplantae</taxon>
        <taxon>Chlorophyta</taxon>
        <taxon>core chlorophytes</taxon>
        <taxon>Trebouxiophyceae</taxon>
        <taxon>Trebouxiophyceae incertae sedis</taxon>
        <taxon>Coccomyxaceae</taxon>
        <taxon>Coccomyxa</taxon>
    </lineage>
</organism>
<dbReference type="InterPro" id="IPR001509">
    <property type="entry name" value="Epimerase_deHydtase"/>
</dbReference>
<dbReference type="Proteomes" id="UP001497392">
    <property type="component" value="Unassembled WGS sequence"/>
</dbReference>
<evidence type="ECO:0000259" key="1">
    <source>
        <dbReference type="Pfam" id="PF01370"/>
    </source>
</evidence>
<dbReference type="InterPro" id="IPR036291">
    <property type="entry name" value="NAD(P)-bd_dom_sf"/>
</dbReference>
<dbReference type="InterPro" id="IPR051783">
    <property type="entry name" value="NAD(P)-dependent_oxidoreduct"/>
</dbReference>
<dbReference type="Gene3D" id="3.40.50.720">
    <property type="entry name" value="NAD(P)-binding Rossmann-like Domain"/>
    <property type="match status" value="1"/>
</dbReference>
<comment type="caution">
    <text evidence="2">The sequence shown here is derived from an EMBL/GenBank/DDBJ whole genome shotgun (WGS) entry which is preliminary data.</text>
</comment>
<accession>A0ABP1G144</accession>